<dbReference type="EMBL" id="NNSR01000049">
    <property type="protein sequence ID" value="PKD30122.1"/>
    <property type="molecule type" value="Genomic_DNA"/>
</dbReference>
<sequence length="69" mass="7841">MKRKVLDYKKILTPSDLELNTCSNQDCTGLIPTAVQNEEQADSYEELYPYITGVSPPHVREDGKDKEQP</sequence>
<dbReference type="Proteomes" id="UP000233425">
    <property type="component" value="Unassembled WGS sequence"/>
</dbReference>
<comment type="caution">
    <text evidence="1">The sequence shown here is derived from an EMBL/GenBank/DDBJ whole genome shotgun (WGS) entry which is preliminary data.</text>
</comment>
<keyword evidence="2" id="KW-1185">Reference proteome</keyword>
<reference evidence="1" key="1">
    <citation type="journal article" date="2018" name="Environ. Microbiol.">
        <title>Sporulation capability and amylosome conservation among diverse human colonic and rumen isolates of the keystone starch-degrader Ruminococcus bromii.</title>
        <authorList>
            <person name="Mukhopadhya I."/>
            <person name="Morais S."/>
            <person name="Laverde-Gomez J."/>
            <person name="Sheridan P.O."/>
            <person name="Walker A.W."/>
            <person name="Kelly W."/>
            <person name="Klieve A.V."/>
            <person name="Ouwerkerk D."/>
            <person name="Duncan S.H."/>
            <person name="Louis P."/>
            <person name="Koropatkin N."/>
            <person name="Cockburn D."/>
            <person name="Kibler R."/>
            <person name="Cooper P.J."/>
            <person name="Sandoval C."/>
            <person name="Crost E."/>
            <person name="Juge N."/>
            <person name="Bayer E.A."/>
            <person name="Flint H.J."/>
        </authorList>
    </citation>
    <scope>NUCLEOTIDE SEQUENCE [LARGE SCALE GENOMIC DNA]</scope>
    <source>
        <strain evidence="1">ATCC 27255</strain>
    </source>
</reference>
<name>A0A2N0USZ3_9FIRM</name>
<protein>
    <submittedName>
        <fullName evidence="1">Uncharacterized protein</fullName>
    </submittedName>
</protein>
<accession>A0A2N0USZ3</accession>
<organism evidence="1 2">
    <name type="scientific">Ruminococcus bromii</name>
    <dbReference type="NCBI Taxonomy" id="40518"/>
    <lineage>
        <taxon>Bacteria</taxon>
        <taxon>Bacillati</taxon>
        <taxon>Bacillota</taxon>
        <taxon>Clostridia</taxon>
        <taxon>Eubacteriales</taxon>
        <taxon>Oscillospiraceae</taxon>
        <taxon>Ruminococcus</taxon>
    </lineage>
</organism>
<gene>
    <name evidence="1" type="ORF">RBATCC27255_01082</name>
</gene>
<proteinExistence type="predicted"/>
<evidence type="ECO:0000313" key="2">
    <source>
        <dbReference type="Proteomes" id="UP000233425"/>
    </source>
</evidence>
<dbReference type="RefSeq" id="WP_101029093.1">
    <property type="nucleotide sequence ID" value="NZ_CABMMZ010000049.1"/>
</dbReference>
<evidence type="ECO:0000313" key="1">
    <source>
        <dbReference type="EMBL" id="PKD30122.1"/>
    </source>
</evidence>
<dbReference type="AlphaFoldDB" id="A0A2N0USZ3"/>